<dbReference type="AlphaFoldDB" id="A0A1H1A5A3"/>
<dbReference type="RefSeq" id="WP_089977471.1">
    <property type="nucleotide sequence ID" value="NZ_CP084916.1"/>
</dbReference>
<name>A0A1H1A5A3_9LACT</name>
<evidence type="ECO:0000313" key="4">
    <source>
        <dbReference type="Proteomes" id="UP000199481"/>
    </source>
</evidence>
<feature type="domain" description="ApeA N-terminal" evidence="2">
    <location>
        <begin position="15"/>
        <end position="268"/>
    </location>
</feature>
<dbReference type="InterPro" id="IPR041223">
    <property type="entry name" value="ApeA_NTD"/>
</dbReference>
<dbReference type="Proteomes" id="UP000199481">
    <property type="component" value="Unassembled WGS sequence"/>
</dbReference>
<dbReference type="Pfam" id="PF18739">
    <property type="entry name" value="HEPN_Apea"/>
    <property type="match status" value="1"/>
</dbReference>
<accession>A0A1H1A5A3</accession>
<protein>
    <submittedName>
        <fullName evidence="3">Uncharacterized protein</fullName>
    </submittedName>
</protein>
<keyword evidence="4" id="KW-1185">Reference proteome</keyword>
<dbReference type="InterPro" id="IPR041229">
    <property type="entry name" value="HEPN_Apea"/>
</dbReference>
<reference evidence="4" key="1">
    <citation type="submission" date="2016-10" db="EMBL/GenBank/DDBJ databases">
        <authorList>
            <person name="Varghese N."/>
            <person name="Submissions S."/>
        </authorList>
    </citation>
    <scope>NUCLEOTIDE SEQUENCE [LARGE SCALE GENOMIC DNA]</scope>
    <source>
        <strain evidence="4">MPL-11</strain>
    </source>
</reference>
<sequence>MDKNKLTGEFEIEAKWFSDDSKNAEYGILKYSQNSIVVELPDSDMEFDRKFRTVIGENQKNIISLFNVRVISESNKYLNKTKLLADFMFIDKKAIDSLEDFKIDSIQWSTDNLPLFLNDSAWEGLSEGEGVKYSEIPKREYKIQNLDATISINYSYITKSQITSEGLVNTFKTIPYFSIKYSKVKSILEIKEDVQKICNLICILSGAPQVISTFKYSSTEYDLLGKKMPVKSQFYFSQGIPSQKKYQKIVSAYKFDLIADNFGDILSKYFEEHGKLQAIIQHLTLLISYKNLLESSYVDAITSLEAFHTELYGDDKKITLFTQDIIMKLKAETKEAYKDKKGNEKDEEAILLTYIKKVKKITLKERLVELFDLTPVKLKQNFKHHKINFLIDEDKNEFTRKSVKTRNHLAHGNSQIIFTFDEMLSATYILSMIAECCLMKRIGLDEELITEGIFNTRIYRNYIK</sequence>
<feature type="domain" description="Apea-like HEPN" evidence="1">
    <location>
        <begin position="299"/>
        <end position="447"/>
    </location>
</feature>
<proteinExistence type="predicted"/>
<dbReference type="Pfam" id="PF18862">
    <property type="entry name" value="ApeA_NTD1"/>
    <property type="match status" value="1"/>
</dbReference>
<dbReference type="EMBL" id="FNJW01000008">
    <property type="protein sequence ID" value="SDQ34878.1"/>
    <property type="molecule type" value="Genomic_DNA"/>
</dbReference>
<evidence type="ECO:0000259" key="1">
    <source>
        <dbReference type="Pfam" id="PF18739"/>
    </source>
</evidence>
<evidence type="ECO:0000313" key="3">
    <source>
        <dbReference type="EMBL" id="SDQ34878.1"/>
    </source>
</evidence>
<gene>
    <name evidence="3" type="ORF">SAMN04487752_1912</name>
</gene>
<organism evidence="3 4">
    <name type="scientific">Carnobacterium viridans</name>
    <dbReference type="NCBI Taxonomy" id="174587"/>
    <lineage>
        <taxon>Bacteria</taxon>
        <taxon>Bacillati</taxon>
        <taxon>Bacillota</taxon>
        <taxon>Bacilli</taxon>
        <taxon>Lactobacillales</taxon>
        <taxon>Carnobacteriaceae</taxon>
        <taxon>Carnobacterium</taxon>
    </lineage>
</organism>
<evidence type="ECO:0000259" key="2">
    <source>
        <dbReference type="Pfam" id="PF18862"/>
    </source>
</evidence>
<dbReference type="OrthoDB" id="9878361at2"/>